<dbReference type="AlphaFoldDB" id="A0A1R1PYH8"/>
<gene>
    <name evidence="1" type="ORF">AX774_g478</name>
</gene>
<dbReference type="Proteomes" id="UP000188320">
    <property type="component" value="Unassembled WGS sequence"/>
</dbReference>
<comment type="caution">
    <text evidence="1">The sequence shown here is derived from an EMBL/GenBank/DDBJ whole genome shotgun (WGS) entry which is preliminary data.</text>
</comment>
<accession>A0A1R1PYH8</accession>
<organism evidence="1 2">
    <name type="scientific">Zancudomyces culisetae</name>
    <name type="common">Gut fungus</name>
    <name type="synonym">Smittium culisetae</name>
    <dbReference type="NCBI Taxonomy" id="1213189"/>
    <lineage>
        <taxon>Eukaryota</taxon>
        <taxon>Fungi</taxon>
        <taxon>Fungi incertae sedis</taxon>
        <taxon>Zoopagomycota</taxon>
        <taxon>Kickxellomycotina</taxon>
        <taxon>Harpellomycetes</taxon>
        <taxon>Harpellales</taxon>
        <taxon>Legeriomycetaceae</taxon>
        <taxon>Zancudomyces</taxon>
    </lineage>
</organism>
<evidence type="ECO:0000313" key="1">
    <source>
        <dbReference type="EMBL" id="OMH85969.1"/>
    </source>
</evidence>
<proteinExistence type="predicted"/>
<reference evidence="2" key="1">
    <citation type="submission" date="2017-01" db="EMBL/GenBank/DDBJ databases">
        <authorList>
            <person name="Wang Y."/>
            <person name="White M."/>
            <person name="Kvist S."/>
            <person name="Moncalvo J.-M."/>
        </authorList>
    </citation>
    <scope>NUCLEOTIDE SEQUENCE [LARGE SCALE GENOMIC DNA]</scope>
    <source>
        <strain evidence="2">COL-18-3</strain>
    </source>
</reference>
<dbReference type="EMBL" id="LSSK01000026">
    <property type="protein sequence ID" value="OMH85969.1"/>
    <property type="molecule type" value="Genomic_DNA"/>
</dbReference>
<evidence type="ECO:0000313" key="2">
    <source>
        <dbReference type="Proteomes" id="UP000188320"/>
    </source>
</evidence>
<keyword evidence="2" id="KW-1185">Reference proteome</keyword>
<name>A0A1R1PYH8_ZANCU</name>
<protein>
    <submittedName>
        <fullName evidence="1">Uncharacterized protein</fullName>
    </submittedName>
</protein>
<sequence>MKKKAGCKLKDHMSYPGPLNIKAPSTSLYPNTYKPTFAQTKQVIIVINCVCSAIPELPFTQNNHQGDAYRYHG</sequence>